<proteinExistence type="predicted"/>
<dbReference type="STRING" id="1423740.FC36_GL002135"/>
<feature type="domain" description="FRG" evidence="1">
    <location>
        <begin position="14"/>
        <end position="106"/>
    </location>
</feature>
<organism evidence="2 3">
    <name type="scientific">Ligilactobacillus equi DSM 15833 = JCM 10991</name>
    <dbReference type="NCBI Taxonomy" id="1423740"/>
    <lineage>
        <taxon>Bacteria</taxon>
        <taxon>Bacillati</taxon>
        <taxon>Bacillota</taxon>
        <taxon>Bacilli</taxon>
        <taxon>Lactobacillales</taxon>
        <taxon>Lactobacillaceae</taxon>
        <taxon>Ligilactobacillus</taxon>
    </lineage>
</organism>
<dbReference type="InterPro" id="IPR014966">
    <property type="entry name" value="FRG-dom"/>
</dbReference>
<reference evidence="2 3" key="1">
    <citation type="journal article" date="2015" name="Genome Announc.">
        <title>Expanding the biotechnology potential of lactobacilli through comparative genomics of 213 strains and associated genera.</title>
        <authorList>
            <person name="Sun Z."/>
            <person name="Harris H.M."/>
            <person name="McCann A."/>
            <person name="Guo C."/>
            <person name="Argimon S."/>
            <person name="Zhang W."/>
            <person name="Yang X."/>
            <person name="Jeffery I.B."/>
            <person name="Cooney J.C."/>
            <person name="Kagawa T.F."/>
            <person name="Liu W."/>
            <person name="Song Y."/>
            <person name="Salvetti E."/>
            <person name="Wrobel A."/>
            <person name="Rasinkangas P."/>
            <person name="Parkhill J."/>
            <person name="Rea M.C."/>
            <person name="O'Sullivan O."/>
            <person name="Ritari J."/>
            <person name="Douillard F.P."/>
            <person name="Paul Ross R."/>
            <person name="Yang R."/>
            <person name="Briner A.E."/>
            <person name="Felis G.E."/>
            <person name="de Vos W.M."/>
            <person name="Barrangou R."/>
            <person name="Klaenhammer T.R."/>
            <person name="Caufield P.W."/>
            <person name="Cui Y."/>
            <person name="Zhang H."/>
            <person name="O'Toole P.W."/>
        </authorList>
    </citation>
    <scope>NUCLEOTIDE SEQUENCE [LARGE SCALE GENOMIC DNA]</scope>
    <source>
        <strain evidence="2 3">DSM 15833</strain>
    </source>
</reference>
<evidence type="ECO:0000313" key="3">
    <source>
        <dbReference type="Proteomes" id="UP000051048"/>
    </source>
</evidence>
<dbReference type="Proteomes" id="UP000051048">
    <property type="component" value="Unassembled WGS sequence"/>
</dbReference>
<evidence type="ECO:0000313" key="2">
    <source>
        <dbReference type="EMBL" id="KRL80538.1"/>
    </source>
</evidence>
<dbReference type="AlphaFoldDB" id="A0A0R1TP94"/>
<dbReference type="SMART" id="SM00901">
    <property type="entry name" value="FRG"/>
    <property type="match status" value="1"/>
</dbReference>
<protein>
    <recommendedName>
        <fullName evidence="1">FRG domain-containing protein</fullName>
    </recommendedName>
</protein>
<dbReference type="PATRIC" id="fig|1423740.3.peg.2319"/>
<dbReference type="EMBL" id="AZFH01000056">
    <property type="protein sequence ID" value="KRL80538.1"/>
    <property type="molecule type" value="Genomic_DNA"/>
</dbReference>
<evidence type="ECO:0000259" key="1">
    <source>
        <dbReference type="SMART" id="SM00901"/>
    </source>
</evidence>
<dbReference type="Pfam" id="PF08867">
    <property type="entry name" value="FRG"/>
    <property type="match status" value="1"/>
</dbReference>
<accession>A0A0R1TP94</accession>
<sequence length="342" mass="39654">MADFIEKSKQVLENEELIYYRGESQEYGRSKLIPSLIRRGLPEYQVINEYVKQYPEKFDALKNNTARLSLMQHMTLPTRLLDITRNKLVALFFATLSNDEEDGYVYVFKPNKEVKYGTYSDTVEILSTLAFMDEDAKNEINALIQDFIDEVIKSGITEAEYVLWYRKLVESITITTNVNCCCCCCCGKKCCEEKTVECRLTKKYMKINQNYQVLRLYHMIKQDVGDFQHVIDFGRMLEPEIFESSITSERLKNQQGSFIIIPDVYRSKPQKNVLTANIDKIHCKLAKLQVKDQTSGELIRFKVPAGVKQAIHAELDKDLNINKGTMFTDMESMAQYISEKFS</sequence>
<name>A0A0R1TP94_9LACO</name>
<gene>
    <name evidence="2" type="ORF">FC36_GL002135</name>
</gene>
<comment type="caution">
    <text evidence="2">The sequence shown here is derived from an EMBL/GenBank/DDBJ whole genome shotgun (WGS) entry which is preliminary data.</text>
</comment>